<name>A0A224Y635_9HEMI</name>
<accession>A0A224Y635</accession>
<reference evidence="1" key="1">
    <citation type="journal article" date="2018" name="PLoS Negl. Trop. Dis.">
        <title>An insight into the salivary gland and fat body transcriptome of Panstrongylus lignarius (Hemiptera: Heteroptera), the main vector of Chagas disease in Peru.</title>
        <authorList>
            <person name="Nevoa J.C."/>
            <person name="Mendes M.T."/>
            <person name="da Silva M.V."/>
            <person name="Soares S.C."/>
            <person name="Oliveira C.J.F."/>
            <person name="Ribeiro J.M.C."/>
        </authorList>
    </citation>
    <scope>NUCLEOTIDE SEQUENCE</scope>
</reference>
<proteinExistence type="predicted"/>
<sequence length="72" mass="8805">MLNVAWAPVVRQWWPIIWSLEIVKCIHIQNYHKGQICYSRPWRTLPQPQYLNIMNRQTLNYTCTQNYRLISD</sequence>
<dbReference type="AlphaFoldDB" id="A0A224Y635"/>
<organism evidence="1">
    <name type="scientific">Panstrongylus lignarius</name>
    <dbReference type="NCBI Taxonomy" id="156445"/>
    <lineage>
        <taxon>Eukaryota</taxon>
        <taxon>Metazoa</taxon>
        <taxon>Ecdysozoa</taxon>
        <taxon>Arthropoda</taxon>
        <taxon>Hexapoda</taxon>
        <taxon>Insecta</taxon>
        <taxon>Pterygota</taxon>
        <taxon>Neoptera</taxon>
        <taxon>Paraneoptera</taxon>
        <taxon>Hemiptera</taxon>
        <taxon>Heteroptera</taxon>
        <taxon>Panheteroptera</taxon>
        <taxon>Cimicomorpha</taxon>
        <taxon>Reduviidae</taxon>
        <taxon>Triatominae</taxon>
        <taxon>Panstrongylus</taxon>
    </lineage>
</organism>
<evidence type="ECO:0000313" key="1">
    <source>
        <dbReference type="EMBL" id="JAW16031.1"/>
    </source>
</evidence>
<protein>
    <submittedName>
        <fullName evidence="1">Putative secreted protein</fullName>
    </submittedName>
</protein>
<dbReference type="EMBL" id="GFTR01000395">
    <property type="protein sequence ID" value="JAW16031.1"/>
    <property type="molecule type" value="Transcribed_RNA"/>
</dbReference>